<dbReference type="Proteomes" id="UP000078486">
    <property type="component" value="Unassembled WGS sequence"/>
</dbReference>
<dbReference type="SMART" id="SM00710">
    <property type="entry name" value="PbH1"/>
    <property type="match status" value="5"/>
</dbReference>
<dbReference type="Gene3D" id="2.160.20.10">
    <property type="entry name" value="Single-stranded right-handed beta-helix, Pectin lyase-like"/>
    <property type="match status" value="1"/>
</dbReference>
<accession>A0A178IC91</accession>
<proteinExistence type="predicted"/>
<dbReference type="CDD" id="cd14251">
    <property type="entry name" value="PL-6"/>
    <property type="match status" value="1"/>
</dbReference>
<keyword evidence="1" id="KW-0732">Signal</keyword>
<dbReference type="EMBL" id="LRRQ01000174">
    <property type="protein sequence ID" value="OAM87368.1"/>
    <property type="molecule type" value="Genomic_DNA"/>
</dbReference>
<evidence type="ECO:0000256" key="1">
    <source>
        <dbReference type="SAM" id="SignalP"/>
    </source>
</evidence>
<protein>
    <recommendedName>
        <fullName evidence="4">Poly(Beta-D-mannuronate) lyase</fullName>
    </recommendedName>
</protein>
<name>A0A178IC91_9BACT</name>
<sequence>MSKLRATRPAFASAACVPLRRVLAALAAAILAAASYAAPAPLPSPAALRKAVAAARPGDTLVLADGVYADAGAFKVTASGAEGRPVTIRAATPGGVTFTGAAQFRIEANHVVLAGFRFTDGGPSSNSGVIAVKASDVRITECSIIDYNRTSEPEKSMFWIALNGQRNRVDHCLFKGKTTVGVLLFVQRPTDAPDHAQIYRNVFRDIPRGTGNGFETIRIGTSHQSQSDSHSLVAENYFENCDGEIETISVKSGKNTVRDNTFVNCRGTITLRHGAGGTVTGNIFFVTDPKKTDCGGLRINDRDHVIENNYIAGVRTANKHLGGIVLMSSEGDGELPVHAHWRVQNNLIRRNTVLNCQQSFVYGGGEYGTPPLSSTFEQNLVAVTPDAAAGCAPLIRQIHPIATPAYRGEIYHGAPLGLEPVPAGIDTDADPKLAARTINGHTLYFATAVEAGARAEALKPLQESDVGPGVKESKSP</sequence>
<keyword evidence="3" id="KW-1185">Reference proteome</keyword>
<evidence type="ECO:0000313" key="2">
    <source>
        <dbReference type="EMBL" id="OAM87368.1"/>
    </source>
</evidence>
<organism evidence="2 3">
    <name type="scientific">Termitidicoccus mucosus</name>
    <dbReference type="NCBI Taxonomy" id="1184151"/>
    <lineage>
        <taxon>Bacteria</taxon>
        <taxon>Pseudomonadati</taxon>
        <taxon>Verrucomicrobiota</taxon>
        <taxon>Opitutia</taxon>
        <taxon>Opitutales</taxon>
        <taxon>Opitutaceae</taxon>
        <taxon>Termitidicoccus</taxon>
    </lineage>
</organism>
<dbReference type="SUPFAM" id="SSF51126">
    <property type="entry name" value="Pectin lyase-like"/>
    <property type="match status" value="1"/>
</dbReference>
<feature type="signal peptide" evidence="1">
    <location>
        <begin position="1"/>
        <end position="37"/>
    </location>
</feature>
<dbReference type="Pfam" id="PF14592">
    <property type="entry name" value="Chondroitinas_B"/>
    <property type="match status" value="1"/>
</dbReference>
<dbReference type="RefSeq" id="WP_068772741.1">
    <property type="nucleotide sequence ID" value="NZ_CP109796.1"/>
</dbReference>
<reference evidence="2 3" key="1">
    <citation type="submission" date="2016-01" db="EMBL/GenBank/DDBJ databases">
        <title>High potential of lignocellulose degradation of a new Verrucomicrobia species.</title>
        <authorList>
            <person name="Wang Y."/>
            <person name="Shi Y."/>
            <person name="Qiu Z."/>
            <person name="Liu S."/>
            <person name="Yang H."/>
        </authorList>
    </citation>
    <scope>NUCLEOTIDE SEQUENCE [LARGE SCALE GENOMIC DNA]</scope>
    <source>
        <strain evidence="2 3">TSB47</strain>
    </source>
</reference>
<evidence type="ECO:0000313" key="3">
    <source>
        <dbReference type="Proteomes" id="UP000078486"/>
    </source>
</evidence>
<feature type="chain" id="PRO_5008088627" description="Poly(Beta-D-mannuronate) lyase" evidence="1">
    <location>
        <begin position="38"/>
        <end position="476"/>
    </location>
</feature>
<gene>
    <name evidence="2" type="ORF">AW736_23470</name>
</gene>
<dbReference type="InterPro" id="IPR039513">
    <property type="entry name" value="PL-6"/>
</dbReference>
<dbReference type="AlphaFoldDB" id="A0A178IC91"/>
<dbReference type="InterPro" id="IPR006626">
    <property type="entry name" value="PbH1"/>
</dbReference>
<dbReference type="STRING" id="1184151.AW736_23470"/>
<dbReference type="InterPro" id="IPR012334">
    <property type="entry name" value="Pectin_lyas_fold"/>
</dbReference>
<comment type="caution">
    <text evidence="2">The sequence shown here is derived from an EMBL/GenBank/DDBJ whole genome shotgun (WGS) entry which is preliminary data.</text>
</comment>
<evidence type="ECO:0008006" key="4">
    <source>
        <dbReference type="Google" id="ProtNLM"/>
    </source>
</evidence>
<dbReference type="InterPro" id="IPR011050">
    <property type="entry name" value="Pectin_lyase_fold/virulence"/>
</dbReference>
<dbReference type="OrthoDB" id="179999at2"/>